<dbReference type="EMBL" id="MCOG01000201">
    <property type="protein sequence ID" value="ORY26538.1"/>
    <property type="molecule type" value="Genomic_DNA"/>
</dbReference>
<evidence type="ECO:0000313" key="3">
    <source>
        <dbReference type="Proteomes" id="UP000193920"/>
    </source>
</evidence>
<feature type="compositionally biased region" description="Basic and acidic residues" evidence="1">
    <location>
        <begin position="194"/>
        <end position="204"/>
    </location>
</feature>
<accession>A0A1Y2AVB7</accession>
<reference evidence="2 3" key="1">
    <citation type="submission" date="2016-08" db="EMBL/GenBank/DDBJ databases">
        <title>A Parts List for Fungal Cellulosomes Revealed by Comparative Genomics.</title>
        <authorList>
            <consortium name="DOE Joint Genome Institute"/>
            <person name="Haitjema C.H."/>
            <person name="Gilmore S.P."/>
            <person name="Henske J.K."/>
            <person name="Solomon K.V."/>
            <person name="De Groot R."/>
            <person name="Kuo A."/>
            <person name="Mondo S.J."/>
            <person name="Salamov A.A."/>
            <person name="Labutti K."/>
            <person name="Zhao Z."/>
            <person name="Chiniquy J."/>
            <person name="Barry K."/>
            <person name="Brewer H.M."/>
            <person name="Purvine S.O."/>
            <person name="Wright A.T."/>
            <person name="Boxma B."/>
            <person name="Van Alen T."/>
            <person name="Hackstein J.H."/>
            <person name="Baker S.E."/>
            <person name="Grigoriev I.V."/>
            <person name="O'Malley M.A."/>
        </authorList>
    </citation>
    <scope>NUCLEOTIDE SEQUENCE [LARGE SCALE GENOMIC DNA]</scope>
    <source>
        <strain evidence="2 3">G1</strain>
    </source>
</reference>
<organism evidence="2 3">
    <name type="scientific">Neocallimastix californiae</name>
    <dbReference type="NCBI Taxonomy" id="1754190"/>
    <lineage>
        <taxon>Eukaryota</taxon>
        <taxon>Fungi</taxon>
        <taxon>Fungi incertae sedis</taxon>
        <taxon>Chytridiomycota</taxon>
        <taxon>Chytridiomycota incertae sedis</taxon>
        <taxon>Neocallimastigomycetes</taxon>
        <taxon>Neocallimastigales</taxon>
        <taxon>Neocallimastigaceae</taxon>
        <taxon>Neocallimastix</taxon>
    </lineage>
</organism>
<feature type="compositionally biased region" description="Low complexity" evidence="1">
    <location>
        <begin position="125"/>
        <end position="134"/>
    </location>
</feature>
<feature type="compositionally biased region" description="Basic and acidic residues" evidence="1">
    <location>
        <begin position="7"/>
        <end position="20"/>
    </location>
</feature>
<feature type="region of interest" description="Disordered" evidence="1">
    <location>
        <begin position="172"/>
        <end position="204"/>
    </location>
</feature>
<keyword evidence="3" id="KW-1185">Reference proteome</keyword>
<dbReference type="AlphaFoldDB" id="A0A1Y2AVB7"/>
<evidence type="ECO:0000256" key="1">
    <source>
        <dbReference type="SAM" id="MobiDB-lite"/>
    </source>
</evidence>
<gene>
    <name evidence="2" type="ORF">LY90DRAFT_629277</name>
</gene>
<feature type="compositionally biased region" description="Polar residues" evidence="1">
    <location>
        <begin position="115"/>
        <end position="124"/>
    </location>
</feature>
<evidence type="ECO:0000313" key="2">
    <source>
        <dbReference type="EMBL" id="ORY26538.1"/>
    </source>
</evidence>
<proteinExistence type="predicted"/>
<name>A0A1Y2AVB7_9FUNG</name>
<dbReference type="Proteomes" id="UP000193920">
    <property type="component" value="Unassembled WGS sequence"/>
</dbReference>
<sequence>MNTGQNIDHHGTLNDLDSSKRKFSNRNSPSSVKKNYNDIMEDSNGYEVTENNNNLKNKISKKKIVTSSSEHHNHDVSLLQKIFNKKQFRNDHSLSTGINDEKRANDDDDDEFLTEGSNWSFNNESMDSQDSLKSLSSSSLKNQFSSDYIRLKLNSDEIDTIRMKANESNIFDDNGDEEFSSENEVESQIKKKGTIKEKSTPESRRASIQISIDKFKPRRRSSTILNLQKIQEGTSSYGLLLAPPLFPQSQSLGDHEQSQGQRKEKEFKIDLTQYENLKRIHNEGNFFLFY</sequence>
<comment type="caution">
    <text evidence="2">The sequence shown here is derived from an EMBL/GenBank/DDBJ whole genome shotgun (WGS) entry which is preliminary data.</text>
</comment>
<feature type="compositionally biased region" description="Polar residues" evidence="1">
    <location>
        <begin position="25"/>
        <end position="34"/>
    </location>
</feature>
<feature type="region of interest" description="Disordered" evidence="1">
    <location>
        <begin position="92"/>
        <end position="134"/>
    </location>
</feature>
<feature type="region of interest" description="Disordered" evidence="1">
    <location>
        <begin position="1"/>
        <end position="37"/>
    </location>
</feature>
<protein>
    <submittedName>
        <fullName evidence="2">Uncharacterized protein</fullName>
    </submittedName>
</protein>
<feature type="compositionally biased region" description="Acidic residues" evidence="1">
    <location>
        <begin position="173"/>
        <end position="185"/>
    </location>
</feature>